<evidence type="ECO:0000313" key="2">
    <source>
        <dbReference type="EMBL" id="KAF2667258.1"/>
    </source>
</evidence>
<evidence type="ECO:0000256" key="1">
    <source>
        <dbReference type="SAM" id="MobiDB-lite"/>
    </source>
</evidence>
<sequence>MKYGNSAKITLRQKVKVGRPLQRKEPAVFIPAKPPGALRSSLKSIASHYIDPVRSPYAPPGKELLPERQSPHALPAVKTEPIQRTPLVEVLERSFSTLDTALRRPRSDRRTLPRPNEIHRAKLPPSLPLQDAGQNPNFEVTTRQRILKKSRPRIFIRKISDKNLPSRSPSFAPDSAAPDSPITKQVLQSRSTSPNQLSGLLHKVIDQSQRPEIVRQVNLNLESVQRPKEKEASLSLARSPRLLQGDTRRNRAKRSRISRLKPVRHFDRTCRSLPLLSISLKRSPDPSPVVERIRTSRGNAINKLKLVRHFKRKLKSTAGIGRQGRVKGYRRTSLNTVQLLRKHVISEPTTIRLQYRRCRSDCKERLHFNATPPDKTPLSLSSRRSLGLFPVVKRFIRKIRHDPLRQSKKKVESKTSTVKPEKSTIRLHYYRSNVLRPKYLRKFPVSASVSKLFRQPARKRSFPAQRIRVQKPIDAKSARVNQQRRRGLVRRGLVRRTEFSASDPSSITQRPISIRHFAPEQRLASPRPVSPLSALEKLIALSKKEQVNAKSSTPAPSGILNRRLRLLNRRTRNASPGLVHTVGT</sequence>
<feature type="compositionally biased region" description="Basic and acidic residues" evidence="1">
    <location>
        <begin position="108"/>
        <end position="120"/>
    </location>
</feature>
<keyword evidence="3" id="KW-1185">Reference proteome</keyword>
<name>A0A6A6U847_9PEZI</name>
<reference evidence="2" key="1">
    <citation type="journal article" date="2020" name="Stud. Mycol.">
        <title>101 Dothideomycetes genomes: a test case for predicting lifestyles and emergence of pathogens.</title>
        <authorList>
            <person name="Haridas S."/>
            <person name="Albert R."/>
            <person name="Binder M."/>
            <person name="Bloem J."/>
            <person name="Labutti K."/>
            <person name="Salamov A."/>
            <person name="Andreopoulos B."/>
            <person name="Baker S."/>
            <person name="Barry K."/>
            <person name="Bills G."/>
            <person name="Bluhm B."/>
            <person name="Cannon C."/>
            <person name="Castanera R."/>
            <person name="Culley D."/>
            <person name="Daum C."/>
            <person name="Ezra D."/>
            <person name="Gonzalez J."/>
            <person name="Henrissat B."/>
            <person name="Kuo A."/>
            <person name="Liang C."/>
            <person name="Lipzen A."/>
            <person name="Lutzoni F."/>
            <person name="Magnuson J."/>
            <person name="Mondo S."/>
            <person name="Nolan M."/>
            <person name="Ohm R."/>
            <person name="Pangilinan J."/>
            <person name="Park H.-J."/>
            <person name="Ramirez L."/>
            <person name="Alfaro M."/>
            <person name="Sun H."/>
            <person name="Tritt A."/>
            <person name="Yoshinaga Y."/>
            <person name="Zwiers L.-H."/>
            <person name="Turgeon B."/>
            <person name="Goodwin S."/>
            <person name="Spatafora J."/>
            <person name="Crous P."/>
            <person name="Grigoriev I."/>
        </authorList>
    </citation>
    <scope>NUCLEOTIDE SEQUENCE</scope>
    <source>
        <strain evidence="2">CBS 115976</strain>
    </source>
</reference>
<evidence type="ECO:0000313" key="3">
    <source>
        <dbReference type="Proteomes" id="UP000799302"/>
    </source>
</evidence>
<dbReference type="EMBL" id="MU004237">
    <property type="protein sequence ID" value="KAF2667258.1"/>
    <property type="molecule type" value="Genomic_DNA"/>
</dbReference>
<dbReference type="Proteomes" id="UP000799302">
    <property type="component" value="Unassembled WGS sequence"/>
</dbReference>
<protein>
    <submittedName>
        <fullName evidence="2">Uncharacterized protein</fullName>
    </submittedName>
</protein>
<proteinExistence type="predicted"/>
<accession>A0A6A6U847</accession>
<feature type="region of interest" description="Disordered" evidence="1">
    <location>
        <begin position="158"/>
        <end position="195"/>
    </location>
</feature>
<dbReference type="AlphaFoldDB" id="A0A6A6U847"/>
<feature type="compositionally biased region" description="Polar residues" evidence="1">
    <location>
        <begin position="182"/>
        <end position="195"/>
    </location>
</feature>
<feature type="region of interest" description="Disordered" evidence="1">
    <location>
        <begin position="102"/>
        <end position="140"/>
    </location>
</feature>
<gene>
    <name evidence="2" type="ORF">BT63DRAFT_456558</name>
</gene>
<organism evidence="2 3">
    <name type="scientific">Microthyrium microscopicum</name>
    <dbReference type="NCBI Taxonomy" id="703497"/>
    <lineage>
        <taxon>Eukaryota</taxon>
        <taxon>Fungi</taxon>
        <taxon>Dikarya</taxon>
        <taxon>Ascomycota</taxon>
        <taxon>Pezizomycotina</taxon>
        <taxon>Dothideomycetes</taxon>
        <taxon>Dothideomycetes incertae sedis</taxon>
        <taxon>Microthyriales</taxon>
        <taxon>Microthyriaceae</taxon>
        <taxon>Microthyrium</taxon>
    </lineage>
</organism>